<dbReference type="AlphaFoldDB" id="A0A2D2DLS8"/>
<gene>
    <name evidence="2" type="ORF">CR152_16395</name>
</gene>
<dbReference type="Proteomes" id="UP000229897">
    <property type="component" value="Chromosome"/>
</dbReference>
<protein>
    <recommendedName>
        <fullName evidence="4">DUF29 domain-containing protein</fullName>
    </recommendedName>
</protein>
<proteinExistence type="predicted"/>
<name>A0A2D2DLS8_9BURK</name>
<accession>A0A2D2DLS8</accession>
<dbReference type="RefSeq" id="WP_099876121.1">
    <property type="nucleotide sequence ID" value="NZ_CP024608.1"/>
</dbReference>
<dbReference type="EMBL" id="CP024608">
    <property type="protein sequence ID" value="ATQ75936.1"/>
    <property type="molecule type" value="Genomic_DNA"/>
</dbReference>
<feature type="region of interest" description="Disordered" evidence="1">
    <location>
        <begin position="127"/>
        <end position="148"/>
    </location>
</feature>
<evidence type="ECO:0000313" key="3">
    <source>
        <dbReference type="Proteomes" id="UP000229897"/>
    </source>
</evidence>
<keyword evidence="3" id="KW-1185">Reference proteome</keyword>
<evidence type="ECO:0000256" key="1">
    <source>
        <dbReference type="SAM" id="MobiDB-lite"/>
    </source>
</evidence>
<dbReference type="Gene3D" id="1.20.1220.20">
    <property type="entry name" value="Uncharcterised protein PF01724"/>
    <property type="match status" value="1"/>
</dbReference>
<evidence type="ECO:0000313" key="2">
    <source>
        <dbReference type="EMBL" id="ATQ75936.1"/>
    </source>
</evidence>
<sequence length="148" mass="17363">MDRLEVPLADYNDDLIHWIEQQVSLLRVRDFKHLDVEHLIEGFEEMVGRNQRELCSRLHVLIMHLLKCQYQPRRKSTSWLATINEQRRAIARLLERSPSLSSAVERMARQEYAHAVRSAVIETRLPKSAFPPEPPFTPAQLHDDDFVP</sequence>
<organism evidence="2 3">
    <name type="scientific">Massilia violaceinigra</name>
    <dbReference type="NCBI Taxonomy" id="2045208"/>
    <lineage>
        <taxon>Bacteria</taxon>
        <taxon>Pseudomonadati</taxon>
        <taxon>Pseudomonadota</taxon>
        <taxon>Betaproteobacteria</taxon>
        <taxon>Burkholderiales</taxon>
        <taxon>Oxalobacteraceae</taxon>
        <taxon>Telluria group</taxon>
        <taxon>Massilia</taxon>
    </lineage>
</organism>
<dbReference type="Pfam" id="PF01724">
    <property type="entry name" value="DUF29"/>
    <property type="match status" value="1"/>
</dbReference>
<reference evidence="2" key="1">
    <citation type="submission" date="2017-10" db="EMBL/GenBank/DDBJ databases">
        <title>Massilia psychrophilum sp. nov., a novel purple-pigmented bacterium isolated from Tianshan glacier, Xinjiang Municipality, China.</title>
        <authorList>
            <person name="Wang H."/>
        </authorList>
    </citation>
    <scope>NUCLEOTIDE SEQUENCE [LARGE SCALE GENOMIC DNA]</scope>
    <source>
        <strain evidence="2">B2</strain>
    </source>
</reference>
<dbReference type="PANTHER" id="PTHR34235">
    <property type="entry name" value="SLR1203 PROTEIN-RELATED"/>
    <property type="match status" value="1"/>
</dbReference>
<dbReference type="KEGG" id="mass:CR152_16395"/>
<dbReference type="InterPro" id="IPR002636">
    <property type="entry name" value="DUF29"/>
</dbReference>
<dbReference type="OrthoDB" id="425753at2"/>
<evidence type="ECO:0008006" key="4">
    <source>
        <dbReference type="Google" id="ProtNLM"/>
    </source>
</evidence>